<dbReference type="EMBL" id="BART01039099">
    <property type="protein sequence ID" value="GAH10674.1"/>
    <property type="molecule type" value="Genomic_DNA"/>
</dbReference>
<evidence type="ECO:0000313" key="1">
    <source>
        <dbReference type="EMBL" id="GAH10674.1"/>
    </source>
</evidence>
<comment type="caution">
    <text evidence="1">The sequence shown here is derived from an EMBL/GenBank/DDBJ whole genome shotgun (WGS) entry which is preliminary data.</text>
</comment>
<protein>
    <submittedName>
        <fullName evidence="1">Uncharacterized protein</fullName>
    </submittedName>
</protein>
<sequence>MTLKVSVGFKAWLDTTDDSRPLSDYRTVLEGTIIQIAQIEDELQQLKED</sequence>
<gene>
    <name evidence="1" type="ORF">S01H4_64465</name>
</gene>
<proteinExistence type="predicted"/>
<feature type="non-terminal residue" evidence="1">
    <location>
        <position position="49"/>
    </location>
</feature>
<name>X1E0H2_9ZZZZ</name>
<accession>X1E0H2</accession>
<organism evidence="1">
    <name type="scientific">marine sediment metagenome</name>
    <dbReference type="NCBI Taxonomy" id="412755"/>
    <lineage>
        <taxon>unclassified sequences</taxon>
        <taxon>metagenomes</taxon>
        <taxon>ecological metagenomes</taxon>
    </lineage>
</organism>
<reference evidence="1" key="1">
    <citation type="journal article" date="2014" name="Front. Microbiol.">
        <title>High frequency of phylogenetically diverse reductive dehalogenase-homologous genes in deep subseafloor sedimentary metagenomes.</title>
        <authorList>
            <person name="Kawai M."/>
            <person name="Futagami T."/>
            <person name="Toyoda A."/>
            <person name="Takaki Y."/>
            <person name="Nishi S."/>
            <person name="Hori S."/>
            <person name="Arai W."/>
            <person name="Tsubouchi T."/>
            <person name="Morono Y."/>
            <person name="Uchiyama I."/>
            <person name="Ito T."/>
            <person name="Fujiyama A."/>
            <person name="Inagaki F."/>
            <person name="Takami H."/>
        </authorList>
    </citation>
    <scope>NUCLEOTIDE SEQUENCE</scope>
    <source>
        <strain evidence="1">Expedition CK06-06</strain>
    </source>
</reference>
<dbReference type="AlphaFoldDB" id="X1E0H2"/>